<dbReference type="AlphaFoldDB" id="A0A0G4FR04"/>
<accession>A0A0G4FR04</accession>
<organism evidence="2">
    <name type="scientific">Chromera velia CCMP2878</name>
    <dbReference type="NCBI Taxonomy" id="1169474"/>
    <lineage>
        <taxon>Eukaryota</taxon>
        <taxon>Sar</taxon>
        <taxon>Alveolata</taxon>
        <taxon>Colpodellida</taxon>
        <taxon>Chromeraceae</taxon>
        <taxon>Chromera</taxon>
    </lineage>
</organism>
<reference evidence="2" key="1">
    <citation type="submission" date="2014-11" db="EMBL/GenBank/DDBJ databases">
        <authorList>
            <person name="Otto D Thomas"/>
            <person name="Naeem Raeece"/>
        </authorList>
    </citation>
    <scope>NUCLEOTIDE SEQUENCE</scope>
</reference>
<dbReference type="EMBL" id="CDMZ01000561">
    <property type="protein sequence ID" value="CEM16889.1"/>
    <property type="molecule type" value="Genomic_DNA"/>
</dbReference>
<dbReference type="Gene3D" id="3.40.50.1460">
    <property type="match status" value="1"/>
</dbReference>
<proteinExistence type="predicted"/>
<feature type="region of interest" description="Disordered" evidence="1">
    <location>
        <begin position="1"/>
        <end position="56"/>
    </location>
</feature>
<feature type="compositionally biased region" description="Polar residues" evidence="1">
    <location>
        <begin position="1"/>
        <end position="12"/>
    </location>
</feature>
<evidence type="ECO:0000313" key="2">
    <source>
        <dbReference type="EMBL" id="CEM16889.1"/>
    </source>
</evidence>
<dbReference type="PhylomeDB" id="A0A0G4FR04"/>
<protein>
    <submittedName>
        <fullName evidence="2">Uncharacterized protein</fullName>
    </submittedName>
</protein>
<evidence type="ECO:0000256" key="1">
    <source>
        <dbReference type="SAM" id="MobiDB-lite"/>
    </source>
</evidence>
<sequence>MLDAQNQRDSTNLPPPTAAGQPVGINPAPWMDPSSRSRNAMPRRAPGLNPRPVFGKMKNPLAGSGVRKYPNIQCFSITGCRDDQTSLDANLAGKQQGALSYCLQEALKQVGPRATYAQLFQAAAGQRDRLKNGVLPMLDQYFQMTWTEHADPDRDTLFVASMTEVPNKKTCGCGGDDDEEVVAPVVPPQPQPQARGLGGYGYAPQPVQYPAYPYAAY</sequence>
<gene>
    <name evidence="2" type="ORF">Cvel_18303</name>
</gene>
<name>A0A0G4FR04_9ALVE</name>
<dbReference type="VEuPathDB" id="CryptoDB:Cvel_18303"/>